<reference evidence="2" key="1">
    <citation type="journal article" date="2017" name="Genome Biol.">
        <title>Comparative genomics reveals high biological diversity and specific adaptations in the industrially and medically important fungal genus Aspergillus.</title>
        <authorList>
            <person name="de Vries R.P."/>
            <person name="Riley R."/>
            <person name="Wiebenga A."/>
            <person name="Aguilar-Osorio G."/>
            <person name="Amillis S."/>
            <person name="Uchima C.A."/>
            <person name="Anderluh G."/>
            <person name="Asadollahi M."/>
            <person name="Askin M."/>
            <person name="Barry K."/>
            <person name="Battaglia E."/>
            <person name="Bayram O."/>
            <person name="Benocci T."/>
            <person name="Braus-Stromeyer S.A."/>
            <person name="Caldana C."/>
            <person name="Canovas D."/>
            <person name="Cerqueira G.C."/>
            <person name="Chen F."/>
            <person name="Chen W."/>
            <person name="Choi C."/>
            <person name="Clum A."/>
            <person name="Dos Santos R.A."/>
            <person name="Damasio A.R."/>
            <person name="Diallinas G."/>
            <person name="Emri T."/>
            <person name="Fekete E."/>
            <person name="Flipphi M."/>
            <person name="Freyberg S."/>
            <person name="Gallo A."/>
            <person name="Gournas C."/>
            <person name="Habgood R."/>
            <person name="Hainaut M."/>
            <person name="Harispe M.L."/>
            <person name="Henrissat B."/>
            <person name="Hilden K.S."/>
            <person name="Hope R."/>
            <person name="Hossain A."/>
            <person name="Karabika E."/>
            <person name="Karaffa L."/>
            <person name="Karanyi Z."/>
            <person name="Krasevec N."/>
            <person name="Kuo A."/>
            <person name="Kusch H."/>
            <person name="LaButti K."/>
            <person name="Lagendijk E.L."/>
            <person name="Lapidus A."/>
            <person name="Levasseur A."/>
            <person name="Lindquist E."/>
            <person name="Lipzen A."/>
            <person name="Logrieco A.F."/>
            <person name="MacCabe A."/>
            <person name="Maekelae M.R."/>
            <person name="Malavazi I."/>
            <person name="Melin P."/>
            <person name="Meyer V."/>
            <person name="Mielnichuk N."/>
            <person name="Miskei M."/>
            <person name="Molnar A.P."/>
            <person name="Mule G."/>
            <person name="Ngan C.Y."/>
            <person name="Orejas M."/>
            <person name="Orosz E."/>
            <person name="Ouedraogo J.P."/>
            <person name="Overkamp K.M."/>
            <person name="Park H.-S."/>
            <person name="Perrone G."/>
            <person name="Piumi F."/>
            <person name="Punt P.J."/>
            <person name="Ram A.F."/>
            <person name="Ramon A."/>
            <person name="Rauscher S."/>
            <person name="Record E."/>
            <person name="Riano-Pachon D.M."/>
            <person name="Robert V."/>
            <person name="Roehrig J."/>
            <person name="Ruller R."/>
            <person name="Salamov A."/>
            <person name="Salih N.S."/>
            <person name="Samson R.A."/>
            <person name="Sandor E."/>
            <person name="Sanguinetti M."/>
            <person name="Schuetze T."/>
            <person name="Sepcic K."/>
            <person name="Shelest E."/>
            <person name="Sherlock G."/>
            <person name="Sophianopoulou V."/>
            <person name="Squina F.M."/>
            <person name="Sun H."/>
            <person name="Susca A."/>
            <person name="Todd R.B."/>
            <person name="Tsang A."/>
            <person name="Unkles S.E."/>
            <person name="van de Wiele N."/>
            <person name="van Rossen-Uffink D."/>
            <person name="Oliveira J.V."/>
            <person name="Vesth T.C."/>
            <person name="Visser J."/>
            <person name="Yu J.-H."/>
            <person name="Zhou M."/>
            <person name="Andersen M.R."/>
            <person name="Archer D.B."/>
            <person name="Baker S.E."/>
            <person name="Benoit I."/>
            <person name="Brakhage A.A."/>
            <person name="Braus G.H."/>
            <person name="Fischer R."/>
            <person name="Frisvad J.C."/>
            <person name="Goldman G.H."/>
            <person name="Houbraken J."/>
            <person name="Oakley B."/>
            <person name="Pocsi I."/>
            <person name="Scazzocchio C."/>
            <person name="Seiboth B."/>
            <person name="vanKuyk P.A."/>
            <person name="Wortman J."/>
            <person name="Dyer P.S."/>
            <person name="Grigoriev I.V."/>
        </authorList>
    </citation>
    <scope>NUCLEOTIDE SEQUENCE [LARGE SCALE GENOMIC DNA]</scope>
    <source>
        <strain evidence="2">CBS 583.65</strain>
    </source>
</reference>
<organism evidence="1 2">
    <name type="scientific">Aspergillus versicolor CBS 583.65</name>
    <dbReference type="NCBI Taxonomy" id="1036611"/>
    <lineage>
        <taxon>Eukaryota</taxon>
        <taxon>Fungi</taxon>
        <taxon>Dikarya</taxon>
        <taxon>Ascomycota</taxon>
        <taxon>Pezizomycotina</taxon>
        <taxon>Eurotiomycetes</taxon>
        <taxon>Eurotiomycetidae</taxon>
        <taxon>Eurotiales</taxon>
        <taxon>Aspergillaceae</taxon>
        <taxon>Aspergillus</taxon>
        <taxon>Aspergillus subgen. Nidulantes</taxon>
    </lineage>
</organism>
<evidence type="ECO:0008006" key="3">
    <source>
        <dbReference type="Google" id="ProtNLM"/>
    </source>
</evidence>
<dbReference type="GeneID" id="63728970"/>
<dbReference type="Proteomes" id="UP000184073">
    <property type="component" value="Unassembled WGS sequence"/>
</dbReference>
<dbReference type="EMBL" id="KV878135">
    <property type="protein sequence ID" value="OJJ06704.1"/>
    <property type="molecule type" value="Genomic_DNA"/>
</dbReference>
<dbReference type="AlphaFoldDB" id="A0A1L9PYX7"/>
<dbReference type="OrthoDB" id="4481923at2759"/>
<dbReference type="VEuPathDB" id="FungiDB:ASPVEDRAFT_46062"/>
<dbReference type="RefSeq" id="XP_040672466.1">
    <property type="nucleotide sequence ID" value="XM_040813459.1"/>
</dbReference>
<evidence type="ECO:0000313" key="1">
    <source>
        <dbReference type="EMBL" id="OJJ06704.1"/>
    </source>
</evidence>
<keyword evidence="2" id="KW-1185">Reference proteome</keyword>
<proteinExistence type="predicted"/>
<protein>
    <recommendedName>
        <fullName evidence="3">Inhibitor I9 domain-containing protein</fullName>
    </recommendedName>
</protein>
<evidence type="ECO:0000313" key="2">
    <source>
        <dbReference type="Proteomes" id="UP000184073"/>
    </source>
</evidence>
<sequence length="83" mass="9073">MPKYTAIISYNSREAYQQHGSQIEQIANDLFKAKGATEQTPFFSTRSIPPSHRTSFVLPDGASADELRSAALPEGVSCQINEA</sequence>
<accession>A0A1L9PYX7</accession>
<name>A0A1L9PYX7_ASPVE</name>
<gene>
    <name evidence="1" type="ORF">ASPVEDRAFT_46062</name>
</gene>